<proteinExistence type="predicted"/>
<dbReference type="AlphaFoldDB" id="A0A0G0FMK9"/>
<feature type="non-terminal residue" evidence="1">
    <location>
        <position position="28"/>
    </location>
</feature>
<reference evidence="1 2" key="1">
    <citation type="journal article" date="2015" name="Nature">
        <title>rRNA introns, odd ribosomes, and small enigmatic genomes across a large radiation of phyla.</title>
        <authorList>
            <person name="Brown C.T."/>
            <person name="Hug L.A."/>
            <person name="Thomas B.C."/>
            <person name="Sharon I."/>
            <person name="Castelle C.J."/>
            <person name="Singh A."/>
            <person name="Wilkins M.J."/>
            <person name="Williams K.H."/>
            <person name="Banfield J.F."/>
        </authorList>
    </citation>
    <scope>NUCLEOTIDE SEQUENCE [LARGE SCALE GENOMIC DNA]</scope>
</reference>
<name>A0A0G0FMK9_9BACT</name>
<sequence>MEYMENKKKIYAFIDSQNINMGVFAKRW</sequence>
<protein>
    <recommendedName>
        <fullName evidence="3">NYN domain-containing protein</fullName>
    </recommendedName>
</protein>
<comment type="caution">
    <text evidence="1">The sequence shown here is derived from an EMBL/GenBank/DDBJ whole genome shotgun (WGS) entry which is preliminary data.</text>
</comment>
<accession>A0A0G0FMK9</accession>
<evidence type="ECO:0000313" key="2">
    <source>
        <dbReference type="Proteomes" id="UP000033886"/>
    </source>
</evidence>
<organism evidence="1 2">
    <name type="scientific">candidate division WS6 bacterium GW2011_GWF1_36_8</name>
    <dbReference type="NCBI Taxonomy" id="1619098"/>
    <lineage>
        <taxon>Bacteria</taxon>
        <taxon>Candidatus Dojkabacteria</taxon>
    </lineage>
</organism>
<evidence type="ECO:0000313" key="1">
    <source>
        <dbReference type="EMBL" id="KKQ14915.1"/>
    </source>
</evidence>
<gene>
    <name evidence="1" type="ORF">US29_C0056G0001</name>
</gene>
<dbReference type="Proteomes" id="UP000033886">
    <property type="component" value="Unassembled WGS sequence"/>
</dbReference>
<evidence type="ECO:0008006" key="3">
    <source>
        <dbReference type="Google" id="ProtNLM"/>
    </source>
</evidence>
<dbReference type="EMBL" id="LBSK01000056">
    <property type="protein sequence ID" value="KKQ14915.1"/>
    <property type="molecule type" value="Genomic_DNA"/>
</dbReference>